<proteinExistence type="inferred from homology"/>
<dbReference type="PaxDb" id="35128-Thaps5970"/>
<name>B8C570_THAPS</name>
<feature type="domain" description="Tectonic-1-3" evidence="5">
    <location>
        <begin position="394"/>
        <end position="565"/>
    </location>
</feature>
<gene>
    <name evidence="7" type="ORF">THAPSDRAFT_5970</name>
</gene>
<evidence type="ECO:0000256" key="2">
    <source>
        <dbReference type="ARBA" id="ARBA00022729"/>
    </source>
</evidence>
<dbReference type="PANTHER" id="PTHR14611:SF2">
    <property type="entry name" value="TECTONIC"/>
    <property type="match status" value="1"/>
</dbReference>
<evidence type="ECO:0000313" key="8">
    <source>
        <dbReference type="Proteomes" id="UP000001449"/>
    </source>
</evidence>
<reference evidence="7 8" key="2">
    <citation type="journal article" date="2008" name="Nature">
        <title>The Phaeodactylum genome reveals the evolutionary history of diatom genomes.</title>
        <authorList>
            <person name="Bowler C."/>
            <person name="Allen A.E."/>
            <person name="Badger J.H."/>
            <person name="Grimwood J."/>
            <person name="Jabbari K."/>
            <person name="Kuo A."/>
            <person name="Maheswari U."/>
            <person name="Martens C."/>
            <person name="Maumus F."/>
            <person name="Otillar R.P."/>
            <person name="Rayko E."/>
            <person name="Salamov A."/>
            <person name="Vandepoele K."/>
            <person name="Beszteri B."/>
            <person name="Gruber A."/>
            <person name="Heijde M."/>
            <person name="Katinka M."/>
            <person name="Mock T."/>
            <person name="Valentin K."/>
            <person name="Verret F."/>
            <person name="Berges J.A."/>
            <person name="Brownlee C."/>
            <person name="Cadoret J.P."/>
            <person name="Chiovitti A."/>
            <person name="Choi C.J."/>
            <person name="Coesel S."/>
            <person name="De Martino A."/>
            <person name="Detter J.C."/>
            <person name="Durkin C."/>
            <person name="Falciatore A."/>
            <person name="Fournet J."/>
            <person name="Haruta M."/>
            <person name="Huysman M.J."/>
            <person name="Jenkins B.D."/>
            <person name="Jiroutova K."/>
            <person name="Jorgensen R.E."/>
            <person name="Joubert Y."/>
            <person name="Kaplan A."/>
            <person name="Kroger N."/>
            <person name="Kroth P.G."/>
            <person name="La Roche J."/>
            <person name="Lindquist E."/>
            <person name="Lommer M."/>
            <person name="Martin-Jezequel V."/>
            <person name="Lopez P.J."/>
            <person name="Lucas S."/>
            <person name="Mangogna M."/>
            <person name="McGinnis K."/>
            <person name="Medlin L.K."/>
            <person name="Montsant A."/>
            <person name="Oudot-Le Secq M.P."/>
            <person name="Napoli C."/>
            <person name="Obornik M."/>
            <person name="Parker M.S."/>
            <person name="Petit J.L."/>
            <person name="Porcel B.M."/>
            <person name="Poulsen N."/>
            <person name="Robison M."/>
            <person name="Rychlewski L."/>
            <person name="Rynearson T.A."/>
            <person name="Schmutz J."/>
            <person name="Shapiro H."/>
            <person name="Siaut M."/>
            <person name="Stanley M."/>
            <person name="Sussman M.R."/>
            <person name="Taylor A.R."/>
            <person name="Vardi A."/>
            <person name="von Dassow P."/>
            <person name="Vyverman W."/>
            <person name="Willis A."/>
            <person name="Wyrwicz L.S."/>
            <person name="Rokhsar D.S."/>
            <person name="Weissenbach J."/>
            <person name="Armbrust E.V."/>
            <person name="Green B.R."/>
            <person name="Van de Peer Y."/>
            <person name="Grigoriev I.V."/>
        </authorList>
    </citation>
    <scope>NUCLEOTIDE SEQUENCE [LARGE SCALE GENOMIC DNA]</scope>
    <source>
        <strain evidence="7 8">CCMP1335</strain>
    </source>
</reference>
<dbReference type="RefSeq" id="XP_002290960.1">
    <property type="nucleotide sequence ID" value="XM_002290924.1"/>
</dbReference>
<keyword evidence="8" id="KW-1185">Reference proteome</keyword>
<dbReference type="KEGG" id="tps:THAPSDRAFT_5970"/>
<dbReference type="InterPro" id="IPR011677">
    <property type="entry name" value="TCTN1-3_dom"/>
</dbReference>
<dbReference type="Proteomes" id="UP000001449">
    <property type="component" value="Chromosome 6"/>
</dbReference>
<organism evidence="7 8">
    <name type="scientific">Thalassiosira pseudonana</name>
    <name type="common">Marine diatom</name>
    <name type="synonym">Cyclotella nana</name>
    <dbReference type="NCBI Taxonomy" id="35128"/>
    <lineage>
        <taxon>Eukaryota</taxon>
        <taxon>Sar</taxon>
        <taxon>Stramenopiles</taxon>
        <taxon>Ochrophyta</taxon>
        <taxon>Bacillariophyta</taxon>
        <taxon>Coscinodiscophyceae</taxon>
        <taxon>Thalassiosirophycidae</taxon>
        <taxon>Thalassiosirales</taxon>
        <taxon>Thalassiosiraceae</taxon>
        <taxon>Thalassiosira</taxon>
    </lineage>
</organism>
<dbReference type="InterPro" id="IPR040354">
    <property type="entry name" value="TCTN1-3"/>
</dbReference>
<evidence type="ECO:0000256" key="4">
    <source>
        <dbReference type="ARBA" id="ARBA00023180"/>
    </source>
</evidence>
<dbReference type="GeneID" id="7451147"/>
<dbReference type="OMA" id="HEVIYEI"/>
<evidence type="ECO:0000256" key="1">
    <source>
        <dbReference type="ARBA" id="ARBA00007633"/>
    </source>
</evidence>
<evidence type="ECO:0000256" key="3">
    <source>
        <dbReference type="ARBA" id="ARBA00022794"/>
    </source>
</evidence>
<feature type="domain" description="Tectonic-1-3" evidence="5">
    <location>
        <begin position="190"/>
        <end position="367"/>
    </location>
</feature>
<dbReference type="eggNOG" id="ENOG502RUN3">
    <property type="taxonomic scope" value="Eukaryota"/>
</dbReference>
<dbReference type="AlphaFoldDB" id="B8C570"/>
<dbReference type="Pfam" id="PF07773">
    <property type="entry name" value="TCTN_DUF1619"/>
    <property type="match status" value="2"/>
</dbReference>
<keyword evidence="3" id="KW-0970">Cilium biogenesis/degradation</keyword>
<evidence type="ECO:0000259" key="5">
    <source>
        <dbReference type="Pfam" id="PF07773"/>
    </source>
</evidence>
<dbReference type="GO" id="GO:0030030">
    <property type="term" value="P:cell projection organization"/>
    <property type="evidence" value="ECO:0007669"/>
    <property type="project" value="UniProtKB-KW"/>
</dbReference>
<dbReference type="Pfam" id="PF25752">
    <property type="entry name" value="DUF1619_N"/>
    <property type="match status" value="1"/>
</dbReference>
<comment type="similarity">
    <text evidence="1">Belongs to the tectonic family.</text>
</comment>
<dbReference type="HOGENOM" id="CLU_016974_1_0_1"/>
<dbReference type="InterPro" id="IPR057724">
    <property type="entry name" value="TCTN1-3_N"/>
</dbReference>
<keyword evidence="4" id="KW-0325">Glycoprotein</keyword>
<feature type="domain" description="Tectonic-1-3 N-terminal" evidence="6">
    <location>
        <begin position="62"/>
        <end position="156"/>
    </location>
</feature>
<reference evidence="7 8" key="1">
    <citation type="journal article" date="2004" name="Science">
        <title>The genome of the diatom Thalassiosira pseudonana: ecology, evolution, and metabolism.</title>
        <authorList>
            <person name="Armbrust E.V."/>
            <person name="Berges J.A."/>
            <person name="Bowler C."/>
            <person name="Green B.R."/>
            <person name="Martinez D."/>
            <person name="Putnam N.H."/>
            <person name="Zhou S."/>
            <person name="Allen A.E."/>
            <person name="Apt K.E."/>
            <person name="Bechner M."/>
            <person name="Brzezinski M.A."/>
            <person name="Chaal B.K."/>
            <person name="Chiovitti A."/>
            <person name="Davis A.K."/>
            <person name="Demarest M.S."/>
            <person name="Detter J.C."/>
            <person name="Glavina T."/>
            <person name="Goodstein D."/>
            <person name="Hadi M.Z."/>
            <person name="Hellsten U."/>
            <person name="Hildebrand M."/>
            <person name="Jenkins B.D."/>
            <person name="Jurka J."/>
            <person name="Kapitonov V.V."/>
            <person name="Kroger N."/>
            <person name="Lau W.W."/>
            <person name="Lane T.W."/>
            <person name="Larimer F.W."/>
            <person name="Lippmeier J.C."/>
            <person name="Lucas S."/>
            <person name="Medina M."/>
            <person name="Montsant A."/>
            <person name="Obornik M."/>
            <person name="Parker M.S."/>
            <person name="Palenik B."/>
            <person name="Pazour G.J."/>
            <person name="Richardson P.M."/>
            <person name="Rynearson T.A."/>
            <person name="Saito M.A."/>
            <person name="Schwartz D.C."/>
            <person name="Thamatrakoln K."/>
            <person name="Valentin K."/>
            <person name="Vardi A."/>
            <person name="Wilkerson F.P."/>
            <person name="Rokhsar D.S."/>
        </authorList>
    </citation>
    <scope>NUCLEOTIDE SEQUENCE [LARGE SCALE GENOMIC DNA]</scope>
    <source>
        <strain evidence="7 8">CCMP1335</strain>
    </source>
</reference>
<evidence type="ECO:0000313" key="7">
    <source>
        <dbReference type="EMBL" id="EED91067.1"/>
    </source>
</evidence>
<evidence type="ECO:0000259" key="6">
    <source>
        <dbReference type="Pfam" id="PF25752"/>
    </source>
</evidence>
<keyword evidence="2" id="KW-0732">Signal</keyword>
<dbReference type="InParanoid" id="B8C570"/>
<dbReference type="EMBL" id="CM000643">
    <property type="protein sequence ID" value="EED91067.1"/>
    <property type="molecule type" value="Genomic_DNA"/>
</dbReference>
<sequence length="566" mass="61620">MSLKRCTLKKPDIFSFTPMMMQNRHLIALLVVSFSLSTSSQTPPGCTCKQSDVIDGQQCEQFDCHCKCDLTAGVCDINCCCDPECHLAEIASFGSCLDEGSVSPISKLCVEGASQLEDINLKYPFRISDSPEDQLHGLTCIEKDNSAVKGNFFQDQGYPRASQAFAPGSKVAKPLTFHSYKQTSGDSSSTGEYKLGDGITAYKLSEQQLKTAFGGGLLTLPTSDDGGNCVELNTASFGKDEASSCLRSTDDLAISCEDQFSTSRYISNLFVEKSKGTVLLGPSDDAVPISIKSFKDSSGNVSTDIDNIPHPASWDASFATCVNALKSLKYYVTYNQTSILDVSVEVETIDVAQEAPKVKQSFAIEFVPIEVESSQRSYAKNNLITRTRSGNPGYIHGEPTLGARSHDGNEAASHVIAQKAGFTVMDTGVGGQCSSSSHSGSTVGFAKDVFVGCTQSMTRQTLKEFCTADVHPMLSSRQISSTEQYVFPKWLETNQEFLGIFGNADPLDIRQWARIESALDQPRFAVKSRSWIDAESRCVGMPSRLRFEILWTYVGNVDNPQAKILR</sequence>
<dbReference type="PANTHER" id="PTHR14611">
    <property type="entry name" value="TECTONIC FAMILY MEMBER"/>
    <property type="match status" value="1"/>
</dbReference>
<accession>B8C570</accession>
<protein>
    <submittedName>
        <fullName evidence="7">Uncharacterized protein</fullName>
    </submittedName>
</protein>